<keyword evidence="2" id="KW-0472">Membrane</keyword>
<organism evidence="4 5">
    <name type="scientific">Skeletonema marinoi</name>
    <dbReference type="NCBI Taxonomy" id="267567"/>
    <lineage>
        <taxon>Eukaryota</taxon>
        <taxon>Sar</taxon>
        <taxon>Stramenopiles</taxon>
        <taxon>Ochrophyta</taxon>
        <taxon>Bacillariophyta</taxon>
        <taxon>Coscinodiscophyceae</taxon>
        <taxon>Thalassiosirophycidae</taxon>
        <taxon>Thalassiosirales</taxon>
        <taxon>Skeletonemataceae</taxon>
        <taxon>Skeletonema</taxon>
        <taxon>Skeletonema marinoi-dohrnii complex</taxon>
    </lineage>
</organism>
<dbReference type="EMBL" id="JATAAI010000027">
    <property type="protein sequence ID" value="KAK1737000.1"/>
    <property type="molecule type" value="Genomic_DNA"/>
</dbReference>
<dbReference type="Gene3D" id="2.30.30.60">
    <property type="match status" value="1"/>
</dbReference>
<feature type="region of interest" description="Disordered" evidence="1">
    <location>
        <begin position="1"/>
        <end position="104"/>
    </location>
</feature>
<feature type="domain" description="Mechanosensitive ion channel MscS" evidence="3">
    <location>
        <begin position="735"/>
        <end position="815"/>
    </location>
</feature>
<feature type="transmembrane region" description="Helical" evidence="2">
    <location>
        <begin position="375"/>
        <end position="402"/>
    </location>
</feature>
<dbReference type="GO" id="GO:0006874">
    <property type="term" value="P:intracellular calcium ion homeostasis"/>
    <property type="evidence" value="ECO:0007669"/>
    <property type="project" value="TreeGrafter"/>
</dbReference>
<feature type="transmembrane region" description="Helical" evidence="2">
    <location>
        <begin position="248"/>
        <end position="265"/>
    </location>
</feature>
<evidence type="ECO:0000256" key="1">
    <source>
        <dbReference type="SAM" id="MobiDB-lite"/>
    </source>
</evidence>
<keyword evidence="5" id="KW-1185">Reference proteome</keyword>
<dbReference type="InterPro" id="IPR006685">
    <property type="entry name" value="MscS_channel_2nd"/>
</dbReference>
<feature type="transmembrane region" description="Helical" evidence="2">
    <location>
        <begin position="716"/>
        <end position="739"/>
    </location>
</feature>
<sequence>MSNAMSGSSGLPDLLSIMEAKRDQENEYANQGEGNSRGSRGSRGSVQGGSKAGSRGSRNAGGGSRSGGSRNGGSLFSGGASGARSRGESSGARRGRPFFGVTSPWSTNGDLSNVDSLLQAAERVQELCQIPEDEEDENALGSEDVSEQNAAFLSQLAASHPAIEPIDGDGLDGATNEQTPMLKQARMRRRVQIGGPESSNWLYNQPAFLKLVSWVDNLRKQMHLLAVAFDLPYVAESVWLFIQNEVTMYLVPALAVSAFLFYHLGNPSPKILENGATLSWWIIFGLRNYMTLQLAYGSEYVIVDVLALRSTVLLGLLGPLPTLYIIQAKGWPLVSIFWGLWSLALIQNMDGWLAWTDIEMFTAENHDGGILSGDTYLEVLASLIVIGVATTIKRTVLALYLGKRIYFHYKKKVERVMLEMLLITEVSDLSQAIDDFEFIEEEEKAARKPSTKGSIAQTFKNTTMADIAKKQLKRSSTVAENDSEEEDKNDEELNLSLSTDDSEDSDEEKSSQLLPNNPTWNTLRRDTSTQSDTSDVSAPDFHFNPLIRSNKTQKFPRVRPSTSTTSQIKSLLYRWDEPVNKQDKEIEDPTIHEILQFRKALSFLEDSHPFGLSFGPAFSRDSCIKSSKALYKRLLALTPGSTVLHFDVIGVLAYNADDSFDERKAKDAYKKLRYLRAGTGNSTLIDEVLENFFNGAFSFCLALAVMTILKMNPWALLVSLSTILVSFAFAFGPSVAQIIEGCIMIAVRRPFDLGDRIAIADASDKPQDCDPGYGATWLVEDCNLFTTTLRLAKSNEIATVKNGTIADKKIINHNRSDRALVNIVLSLKSTVTHEEATIVKSAIEQYISDNPRIWAQLINFRIIDVDPCNDVTNIAIRVQHLRSWQDLNPVMTARGDLIKFCTEVLIQLNVHYENKPAVINDVYVKELPEEYIAGLSQPVL</sequence>
<feature type="transmembrane region" description="Helical" evidence="2">
    <location>
        <begin position="634"/>
        <end position="654"/>
    </location>
</feature>
<dbReference type="GO" id="GO:0005262">
    <property type="term" value="F:calcium channel activity"/>
    <property type="evidence" value="ECO:0007669"/>
    <property type="project" value="TreeGrafter"/>
</dbReference>
<proteinExistence type="predicted"/>
<dbReference type="Pfam" id="PF00924">
    <property type="entry name" value="MS_channel_2nd"/>
    <property type="match status" value="1"/>
</dbReference>
<reference evidence="4" key="1">
    <citation type="submission" date="2023-06" db="EMBL/GenBank/DDBJ databases">
        <title>Survivors Of The Sea: Transcriptome response of Skeletonema marinoi to long-term dormancy.</title>
        <authorList>
            <person name="Pinder M.I.M."/>
            <person name="Kourtchenko O."/>
            <person name="Robertson E.K."/>
            <person name="Larsson T."/>
            <person name="Maumus F."/>
            <person name="Osuna-Cruz C.M."/>
            <person name="Vancaester E."/>
            <person name="Stenow R."/>
            <person name="Vandepoele K."/>
            <person name="Ploug H."/>
            <person name="Bruchert V."/>
            <person name="Godhe A."/>
            <person name="Topel M."/>
        </authorList>
    </citation>
    <scope>NUCLEOTIDE SEQUENCE</scope>
    <source>
        <strain evidence="4">R05AC</strain>
    </source>
</reference>
<feature type="transmembrane region" description="Helical" evidence="2">
    <location>
        <begin position="302"/>
        <end position="326"/>
    </location>
</feature>
<accession>A0AAD8Y1B0</accession>
<evidence type="ECO:0000259" key="3">
    <source>
        <dbReference type="Pfam" id="PF00924"/>
    </source>
</evidence>
<feature type="compositionally biased region" description="Low complexity" evidence="1">
    <location>
        <begin position="32"/>
        <end position="45"/>
    </location>
</feature>
<feature type="transmembrane region" description="Helical" evidence="2">
    <location>
        <begin position="333"/>
        <end position="355"/>
    </location>
</feature>
<dbReference type="GO" id="GO:0016020">
    <property type="term" value="C:membrane"/>
    <property type="evidence" value="ECO:0007669"/>
    <property type="project" value="InterPro"/>
</dbReference>
<evidence type="ECO:0000256" key="2">
    <source>
        <dbReference type="SAM" id="Phobius"/>
    </source>
</evidence>
<dbReference type="PANTHER" id="PTHR31323:SF1">
    <property type="entry name" value="MECHANOSENSITIVE ION CHANNEL PROTEIN"/>
    <property type="match status" value="1"/>
</dbReference>
<dbReference type="AlphaFoldDB" id="A0AAD8Y1B0"/>
<dbReference type="Proteomes" id="UP001224775">
    <property type="component" value="Unassembled WGS sequence"/>
</dbReference>
<feature type="compositionally biased region" description="Acidic residues" evidence="1">
    <location>
        <begin position="481"/>
        <end position="493"/>
    </location>
</feature>
<keyword evidence="2" id="KW-1133">Transmembrane helix</keyword>
<feature type="transmembrane region" description="Helical" evidence="2">
    <location>
        <begin position="277"/>
        <end position="296"/>
    </location>
</feature>
<dbReference type="PANTHER" id="PTHR31323">
    <property type="entry name" value="MECHANOSENSITIVE ION CHANNEL PROTEIN MSY2"/>
    <property type="match status" value="1"/>
</dbReference>
<feature type="transmembrane region" description="Helical" evidence="2">
    <location>
        <begin position="692"/>
        <end position="709"/>
    </location>
</feature>
<comment type="caution">
    <text evidence="4">The sequence shown here is derived from an EMBL/GenBank/DDBJ whole genome shotgun (WGS) entry which is preliminary data.</text>
</comment>
<feature type="compositionally biased region" description="Low complexity" evidence="1">
    <location>
        <begin position="82"/>
        <end position="92"/>
    </location>
</feature>
<keyword evidence="2" id="KW-0812">Transmembrane</keyword>
<name>A0AAD8Y1B0_9STRA</name>
<evidence type="ECO:0000313" key="5">
    <source>
        <dbReference type="Proteomes" id="UP001224775"/>
    </source>
</evidence>
<protein>
    <submittedName>
        <fullName evidence="4">Mechanosensitive ion channel family protein</fullName>
    </submittedName>
</protein>
<feature type="compositionally biased region" description="Gly residues" evidence="1">
    <location>
        <begin position="59"/>
        <end position="81"/>
    </location>
</feature>
<evidence type="ECO:0000313" key="4">
    <source>
        <dbReference type="EMBL" id="KAK1737000.1"/>
    </source>
</evidence>
<feature type="region of interest" description="Disordered" evidence="1">
    <location>
        <begin position="470"/>
        <end position="544"/>
    </location>
</feature>
<gene>
    <name evidence="4" type="ORF">QTG54_012445</name>
</gene>
<dbReference type="InterPro" id="IPR023408">
    <property type="entry name" value="MscS_beta-dom_sf"/>
</dbReference>